<dbReference type="InterPro" id="IPR002559">
    <property type="entry name" value="Transposase_11"/>
</dbReference>
<dbReference type="InterPro" id="IPR047647">
    <property type="entry name" value="ISAs1_transpos"/>
</dbReference>
<dbReference type="NCBIfam" id="NF033564">
    <property type="entry name" value="transpos_ISAs1"/>
    <property type="match status" value="1"/>
</dbReference>
<comment type="caution">
    <text evidence="2">The sequence shown here is derived from an EMBL/GenBank/DDBJ whole genome shotgun (WGS) entry which is preliminary data.</text>
</comment>
<accession>A0A831ZL06</accession>
<evidence type="ECO:0000313" key="2">
    <source>
        <dbReference type="EMBL" id="HFK97576.1"/>
    </source>
</evidence>
<name>A0A831ZL06_9BACT</name>
<dbReference type="PANTHER" id="PTHR30298:SF0">
    <property type="entry name" value="PROTEIN YBFL-RELATED"/>
    <property type="match status" value="1"/>
</dbReference>
<sequence>MLHPKKVGTLPKDHDEAKRTNEIHTAIPLLDCLDIEGKVITADAMLTQGALATYLVERRRAHYLFTVKGNQPTLLKDLQFFFQHRGEPDDVLHDPPDHGRIVIRKIWVTTELNNYLNFPHVQQAFVIERLVIDKKRGTTSIETAYGITSQPPELADARTLLLTNRGHWTIENCCHYILDWTFDEDRCRIRTGYGPENMTRLRKFAIGLIKSKGASCVAQKMRQLAFNVRLLLDYLKMTKNSCPRSPS</sequence>
<feature type="domain" description="Transposase IS4-like" evidence="1">
    <location>
        <begin position="17"/>
        <end position="194"/>
    </location>
</feature>
<protein>
    <submittedName>
        <fullName evidence="2">ISAs1 family transposase</fullName>
    </submittedName>
</protein>
<evidence type="ECO:0000259" key="1">
    <source>
        <dbReference type="Pfam" id="PF01609"/>
    </source>
</evidence>
<dbReference type="InterPro" id="IPR051698">
    <property type="entry name" value="Transposase_11-like"/>
</dbReference>
<proteinExistence type="predicted"/>
<dbReference type="EMBL" id="DSTK01000027">
    <property type="protein sequence ID" value="HFK97576.1"/>
    <property type="molecule type" value="Genomic_DNA"/>
</dbReference>
<dbReference type="GO" id="GO:0004803">
    <property type="term" value="F:transposase activity"/>
    <property type="evidence" value="ECO:0007669"/>
    <property type="project" value="InterPro"/>
</dbReference>
<organism evidence="2">
    <name type="scientific">Desulfacinum infernum</name>
    <dbReference type="NCBI Taxonomy" id="35837"/>
    <lineage>
        <taxon>Bacteria</taxon>
        <taxon>Pseudomonadati</taxon>
        <taxon>Thermodesulfobacteriota</taxon>
        <taxon>Syntrophobacteria</taxon>
        <taxon>Syntrophobacterales</taxon>
        <taxon>Syntrophobacteraceae</taxon>
        <taxon>Desulfacinum</taxon>
    </lineage>
</organism>
<dbReference type="GO" id="GO:0003677">
    <property type="term" value="F:DNA binding"/>
    <property type="evidence" value="ECO:0007669"/>
    <property type="project" value="InterPro"/>
</dbReference>
<dbReference type="PANTHER" id="PTHR30298">
    <property type="entry name" value="H REPEAT-ASSOCIATED PREDICTED TRANSPOSASE"/>
    <property type="match status" value="1"/>
</dbReference>
<dbReference type="GO" id="GO:0006313">
    <property type="term" value="P:DNA transposition"/>
    <property type="evidence" value="ECO:0007669"/>
    <property type="project" value="InterPro"/>
</dbReference>
<reference evidence="2" key="1">
    <citation type="journal article" date="2020" name="mSystems">
        <title>Genome- and Community-Level Interaction Insights into Carbon Utilization and Element Cycling Functions of Hydrothermarchaeota in Hydrothermal Sediment.</title>
        <authorList>
            <person name="Zhou Z."/>
            <person name="Liu Y."/>
            <person name="Xu W."/>
            <person name="Pan J."/>
            <person name="Luo Z.H."/>
            <person name="Li M."/>
        </authorList>
    </citation>
    <scope>NUCLEOTIDE SEQUENCE [LARGE SCALE GENOMIC DNA]</scope>
    <source>
        <strain evidence="2">SpSt-456</strain>
    </source>
</reference>
<dbReference type="Pfam" id="PF01609">
    <property type="entry name" value="DDE_Tnp_1"/>
    <property type="match status" value="1"/>
</dbReference>
<dbReference type="AlphaFoldDB" id="A0A831ZL06"/>
<gene>
    <name evidence="2" type="ORF">ENS06_09705</name>
</gene>